<protein>
    <submittedName>
        <fullName evidence="3">Uncharacterized protein</fullName>
    </submittedName>
</protein>
<evidence type="ECO:0000256" key="1">
    <source>
        <dbReference type="SAM" id="MobiDB-lite"/>
    </source>
</evidence>
<feature type="region of interest" description="Disordered" evidence="1">
    <location>
        <begin position="103"/>
        <end position="136"/>
    </location>
</feature>
<dbReference type="Proteomes" id="UP000308652">
    <property type="component" value="Unassembled WGS sequence"/>
</dbReference>
<name>A0A5C3M9K5_9AGAR</name>
<evidence type="ECO:0000313" key="3">
    <source>
        <dbReference type="EMBL" id="TFK42089.1"/>
    </source>
</evidence>
<feature type="compositionally biased region" description="Basic and acidic residues" evidence="1">
    <location>
        <begin position="103"/>
        <end position="112"/>
    </location>
</feature>
<keyword evidence="2" id="KW-0732">Signal</keyword>
<accession>A0A5C3M9K5</accession>
<dbReference type="EMBL" id="ML213593">
    <property type="protein sequence ID" value="TFK42089.1"/>
    <property type="molecule type" value="Genomic_DNA"/>
</dbReference>
<evidence type="ECO:0000256" key="2">
    <source>
        <dbReference type="SAM" id="SignalP"/>
    </source>
</evidence>
<keyword evidence="4" id="KW-1185">Reference proteome</keyword>
<organism evidence="3 4">
    <name type="scientific">Crucibulum laeve</name>
    <dbReference type="NCBI Taxonomy" id="68775"/>
    <lineage>
        <taxon>Eukaryota</taxon>
        <taxon>Fungi</taxon>
        <taxon>Dikarya</taxon>
        <taxon>Basidiomycota</taxon>
        <taxon>Agaricomycotina</taxon>
        <taxon>Agaricomycetes</taxon>
        <taxon>Agaricomycetidae</taxon>
        <taxon>Agaricales</taxon>
        <taxon>Agaricineae</taxon>
        <taxon>Nidulariaceae</taxon>
        <taxon>Crucibulum</taxon>
    </lineage>
</organism>
<dbReference type="AlphaFoldDB" id="A0A5C3M9K5"/>
<reference evidence="3 4" key="1">
    <citation type="journal article" date="2019" name="Nat. Ecol. Evol.">
        <title>Megaphylogeny resolves global patterns of mushroom evolution.</title>
        <authorList>
            <person name="Varga T."/>
            <person name="Krizsan K."/>
            <person name="Foldi C."/>
            <person name="Dima B."/>
            <person name="Sanchez-Garcia M."/>
            <person name="Sanchez-Ramirez S."/>
            <person name="Szollosi G.J."/>
            <person name="Szarkandi J.G."/>
            <person name="Papp V."/>
            <person name="Albert L."/>
            <person name="Andreopoulos W."/>
            <person name="Angelini C."/>
            <person name="Antonin V."/>
            <person name="Barry K.W."/>
            <person name="Bougher N.L."/>
            <person name="Buchanan P."/>
            <person name="Buyck B."/>
            <person name="Bense V."/>
            <person name="Catcheside P."/>
            <person name="Chovatia M."/>
            <person name="Cooper J."/>
            <person name="Damon W."/>
            <person name="Desjardin D."/>
            <person name="Finy P."/>
            <person name="Geml J."/>
            <person name="Haridas S."/>
            <person name="Hughes K."/>
            <person name="Justo A."/>
            <person name="Karasinski D."/>
            <person name="Kautmanova I."/>
            <person name="Kiss B."/>
            <person name="Kocsube S."/>
            <person name="Kotiranta H."/>
            <person name="LaButti K.M."/>
            <person name="Lechner B.E."/>
            <person name="Liimatainen K."/>
            <person name="Lipzen A."/>
            <person name="Lukacs Z."/>
            <person name="Mihaltcheva S."/>
            <person name="Morgado L.N."/>
            <person name="Niskanen T."/>
            <person name="Noordeloos M.E."/>
            <person name="Ohm R.A."/>
            <person name="Ortiz-Santana B."/>
            <person name="Ovrebo C."/>
            <person name="Racz N."/>
            <person name="Riley R."/>
            <person name="Savchenko A."/>
            <person name="Shiryaev A."/>
            <person name="Soop K."/>
            <person name="Spirin V."/>
            <person name="Szebenyi C."/>
            <person name="Tomsovsky M."/>
            <person name="Tulloss R.E."/>
            <person name="Uehling J."/>
            <person name="Grigoriev I.V."/>
            <person name="Vagvolgyi C."/>
            <person name="Papp T."/>
            <person name="Martin F.M."/>
            <person name="Miettinen O."/>
            <person name="Hibbett D.S."/>
            <person name="Nagy L.G."/>
        </authorList>
    </citation>
    <scope>NUCLEOTIDE SEQUENCE [LARGE SCALE GENOMIC DNA]</scope>
    <source>
        <strain evidence="3 4">CBS 166.37</strain>
    </source>
</reference>
<gene>
    <name evidence="3" type="ORF">BDQ12DRAFT_352984</name>
</gene>
<evidence type="ECO:0000313" key="4">
    <source>
        <dbReference type="Proteomes" id="UP000308652"/>
    </source>
</evidence>
<feature type="chain" id="PRO_5022769542" evidence="2">
    <location>
        <begin position="19"/>
        <end position="308"/>
    </location>
</feature>
<proteinExistence type="predicted"/>
<sequence length="308" mass="32818">MFSKLFLVTLVAATCASAAVISAAKPVDKTWESISDVRASDKNNRNASPNEDLRIINMKIANAADLDQKNERDAHSFKSRNHHLNEQSANAYQSLHTKFQPIRETHDPKYDQDTQDSTNIGSGEGLMKRSGDHVNDGSGVTSMRVAGGEGVDNGSGVGSMGVAGWGSVDSGSGVGSMRIDGGEGVDNGSGVGSMRRSSDGIDNGAMKISGDLDSIKASSISRVLLCDVDHDSQRDDCAFFSFTNNACTKIPTGFENAVYNVIQQDQEFKAACSLFRDYNCQAQQLSADDTLKETGSLKNAVSSFYCAA</sequence>
<feature type="signal peptide" evidence="2">
    <location>
        <begin position="1"/>
        <end position="18"/>
    </location>
</feature>
<feature type="compositionally biased region" description="Basic and acidic residues" evidence="1">
    <location>
        <begin position="126"/>
        <end position="135"/>
    </location>
</feature>